<dbReference type="EMBL" id="VJZC01000132">
    <property type="protein sequence ID" value="MPY59338.1"/>
    <property type="molecule type" value="Genomic_DNA"/>
</dbReference>
<evidence type="ECO:0000313" key="3">
    <source>
        <dbReference type="EMBL" id="MPY59338.1"/>
    </source>
</evidence>
<organism evidence="3 4">
    <name type="scientific">Streptomyces spongiae</name>
    <dbReference type="NCBI Taxonomy" id="565072"/>
    <lineage>
        <taxon>Bacteria</taxon>
        <taxon>Bacillati</taxon>
        <taxon>Actinomycetota</taxon>
        <taxon>Actinomycetes</taxon>
        <taxon>Kitasatosporales</taxon>
        <taxon>Streptomycetaceae</taxon>
        <taxon>Streptomyces</taxon>
    </lineage>
</organism>
<dbReference type="Proteomes" id="UP000400924">
    <property type="component" value="Unassembled WGS sequence"/>
</dbReference>
<gene>
    <name evidence="3" type="ORF">FNH08_19870</name>
</gene>
<protein>
    <submittedName>
        <fullName evidence="3">Uncharacterized protein</fullName>
    </submittedName>
</protein>
<name>A0A5N8XK17_9ACTN</name>
<feature type="compositionally biased region" description="Basic and acidic residues" evidence="1">
    <location>
        <begin position="101"/>
        <end position="113"/>
    </location>
</feature>
<accession>A0A5N8XK17</accession>
<feature type="region of interest" description="Disordered" evidence="1">
    <location>
        <begin position="1"/>
        <end position="24"/>
    </location>
</feature>
<evidence type="ECO:0000256" key="2">
    <source>
        <dbReference type="SAM" id="Phobius"/>
    </source>
</evidence>
<evidence type="ECO:0000313" key="4">
    <source>
        <dbReference type="Proteomes" id="UP000400924"/>
    </source>
</evidence>
<sequence>MSGTWAFGPPGGQAPATPPPPTGHGSKRVWIIISAVAAGLLLFSASVYLVVRFTTDGSKSPVATDESRIRKLVEDFAVAVDRDQQSVVLRLLCTAEAEALREDDSFDPSEPRPTDSPSVRPVKVAGIRVDGAIASARVTRPSQPAVTLYFRKEKGTWKVCAPAADTAAPSASASPSDAR</sequence>
<dbReference type="RefSeq" id="WP_152772834.1">
    <property type="nucleotide sequence ID" value="NZ_VJZC01000132.1"/>
</dbReference>
<keyword evidence="2" id="KW-1133">Transmembrane helix</keyword>
<proteinExistence type="predicted"/>
<feature type="transmembrane region" description="Helical" evidence="2">
    <location>
        <begin position="29"/>
        <end position="51"/>
    </location>
</feature>
<evidence type="ECO:0000256" key="1">
    <source>
        <dbReference type="SAM" id="MobiDB-lite"/>
    </source>
</evidence>
<dbReference type="AlphaFoldDB" id="A0A5N8XK17"/>
<keyword evidence="4" id="KW-1185">Reference proteome</keyword>
<keyword evidence="2" id="KW-0472">Membrane</keyword>
<feature type="region of interest" description="Disordered" evidence="1">
    <location>
        <begin position="101"/>
        <end position="120"/>
    </location>
</feature>
<keyword evidence="2" id="KW-0812">Transmembrane</keyword>
<comment type="caution">
    <text evidence="3">The sequence shown here is derived from an EMBL/GenBank/DDBJ whole genome shotgun (WGS) entry which is preliminary data.</text>
</comment>
<dbReference type="OrthoDB" id="4638542at2"/>
<reference evidence="3 4" key="1">
    <citation type="submission" date="2019-07" db="EMBL/GenBank/DDBJ databases">
        <title>New species of Amycolatopsis and Streptomyces.</title>
        <authorList>
            <person name="Duangmal K."/>
            <person name="Teo W.F.A."/>
            <person name="Lipun K."/>
        </authorList>
    </citation>
    <scope>NUCLEOTIDE SEQUENCE [LARGE SCALE GENOMIC DNA]</scope>
    <source>
        <strain evidence="3 4">NBRC 106415</strain>
    </source>
</reference>